<evidence type="ECO:0000313" key="2">
    <source>
        <dbReference type="EMBL" id="CAI5447348.1"/>
    </source>
</evidence>
<dbReference type="Proteomes" id="UP001152747">
    <property type="component" value="Unassembled WGS sequence"/>
</dbReference>
<evidence type="ECO:0000313" key="3">
    <source>
        <dbReference type="Proteomes" id="UP001152747"/>
    </source>
</evidence>
<gene>
    <name evidence="2" type="ORF">CAMP_LOCUS9985</name>
</gene>
<sequence>MLTKQTGWFDIPLEIREIIMNQMPLQSLLRFGGTCTKSQTESRNSNSYFDTIVFRDYYINDRVTRVPFKYFIKIGKEFCIVIEKLDENRSLVFGENGESNDRKILWSEIREENVGKVCLAIVKDFLDRIGKRLRRFEISTGNSRVRSLLVLNLNLAQHNYKNLQQLIIWNAQRQIDLIQCGFIDFETIKKITRLIEIPATNFKFDELLQVKASIIKIYLGEILTMENIRLFIDLWRNGKINPNFQSLEIQASYRRSMLTRKIEVDYRDLLHQDRISQHYKELVQSRIDPKVFLAIYCGDAGLDLRFSEIKQDDSRYNWAFRQDFHHDFDDDDDDDDDNDND</sequence>
<dbReference type="Pfam" id="PF07735">
    <property type="entry name" value="FBA_2"/>
    <property type="match status" value="1"/>
</dbReference>
<dbReference type="EMBL" id="CANHGI010000004">
    <property type="protein sequence ID" value="CAI5447348.1"/>
    <property type="molecule type" value="Genomic_DNA"/>
</dbReference>
<protein>
    <recommendedName>
        <fullName evidence="1">Sdz-33 F-box domain-containing protein</fullName>
    </recommendedName>
</protein>
<comment type="caution">
    <text evidence="2">The sequence shown here is derived from an EMBL/GenBank/DDBJ whole genome shotgun (WGS) entry which is preliminary data.</text>
</comment>
<proteinExistence type="predicted"/>
<dbReference type="AlphaFoldDB" id="A0A9P1ILZ7"/>
<reference evidence="2" key="1">
    <citation type="submission" date="2022-11" db="EMBL/GenBank/DDBJ databases">
        <authorList>
            <person name="Kikuchi T."/>
        </authorList>
    </citation>
    <scope>NUCLEOTIDE SEQUENCE</scope>
    <source>
        <strain evidence="2">PS1010</strain>
    </source>
</reference>
<feature type="domain" description="Sdz-33 F-box" evidence="1">
    <location>
        <begin position="197"/>
        <end position="249"/>
    </location>
</feature>
<accession>A0A9P1ILZ7</accession>
<dbReference type="InterPro" id="IPR012885">
    <property type="entry name" value="F-box_Sdz-33"/>
</dbReference>
<evidence type="ECO:0000259" key="1">
    <source>
        <dbReference type="Pfam" id="PF07735"/>
    </source>
</evidence>
<keyword evidence="3" id="KW-1185">Reference proteome</keyword>
<name>A0A9P1ILZ7_9PELO</name>
<organism evidence="2 3">
    <name type="scientific">Caenorhabditis angaria</name>
    <dbReference type="NCBI Taxonomy" id="860376"/>
    <lineage>
        <taxon>Eukaryota</taxon>
        <taxon>Metazoa</taxon>
        <taxon>Ecdysozoa</taxon>
        <taxon>Nematoda</taxon>
        <taxon>Chromadorea</taxon>
        <taxon>Rhabditida</taxon>
        <taxon>Rhabditina</taxon>
        <taxon>Rhabditomorpha</taxon>
        <taxon>Rhabditoidea</taxon>
        <taxon>Rhabditidae</taxon>
        <taxon>Peloderinae</taxon>
        <taxon>Caenorhabditis</taxon>
    </lineage>
</organism>